<dbReference type="PANTHER" id="PTHR38088">
    <property type="entry name" value="UCP029143 FAMILY PROTEIN"/>
    <property type="match status" value="1"/>
</dbReference>
<dbReference type="eggNOG" id="COG3097">
    <property type="taxonomic scope" value="Bacteria"/>
</dbReference>
<feature type="active site" description="Proton acceptor" evidence="2">
    <location>
        <position position="25"/>
    </location>
</feature>
<dbReference type="GO" id="GO:0005829">
    <property type="term" value="C:cytosol"/>
    <property type="evidence" value="ECO:0007669"/>
    <property type="project" value="TreeGrafter"/>
</dbReference>
<comment type="function">
    <text evidence="2">Catalyzes the hydrolysis of N(4)-acetylcytidine (ac4C).</text>
</comment>
<dbReference type="EMBL" id="ANFM02000016">
    <property type="protein sequence ID" value="EOD80022.1"/>
    <property type="molecule type" value="Genomic_DNA"/>
</dbReference>
<dbReference type="InterPro" id="IPR015947">
    <property type="entry name" value="PUA-like_sf"/>
</dbReference>
<keyword evidence="1 2" id="KW-0378">Hydrolase</keyword>
<feature type="active site" description="Nucleophile" evidence="2">
    <location>
        <position position="28"/>
    </location>
</feature>
<comment type="catalytic activity">
    <reaction evidence="2">
        <text>N(4)-acetyl-2'-deoxycytidine + H2O = 2'-deoxycytidine + acetate + H(+)</text>
        <dbReference type="Rhea" id="RHEA:62936"/>
        <dbReference type="ChEBI" id="CHEBI:15377"/>
        <dbReference type="ChEBI" id="CHEBI:15378"/>
        <dbReference type="ChEBI" id="CHEBI:15698"/>
        <dbReference type="ChEBI" id="CHEBI:30089"/>
        <dbReference type="ChEBI" id="CHEBI:146133"/>
        <dbReference type="EC" id="3.5.1.135"/>
    </reaction>
</comment>
<dbReference type="PANTHER" id="PTHR38088:SF2">
    <property type="entry name" value="UCP029143 FAMILY PROTEIN"/>
    <property type="match status" value="1"/>
</dbReference>
<dbReference type="Pfam" id="PF04266">
    <property type="entry name" value="ASCH"/>
    <property type="match status" value="1"/>
</dbReference>
<dbReference type="NCBIfam" id="NF003443">
    <property type="entry name" value="PRK04980.1"/>
    <property type="match status" value="1"/>
</dbReference>
<evidence type="ECO:0000313" key="4">
    <source>
        <dbReference type="EMBL" id="EOD80022.1"/>
    </source>
</evidence>
<dbReference type="SUPFAM" id="SSF88697">
    <property type="entry name" value="PUA domain-like"/>
    <property type="match status" value="1"/>
</dbReference>
<evidence type="ECO:0000256" key="1">
    <source>
        <dbReference type="ARBA" id="ARBA00022801"/>
    </source>
</evidence>
<dbReference type="SMART" id="SM01022">
    <property type="entry name" value="ASCH"/>
    <property type="match status" value="1"/>
</dbReference>
<evidence type="ECO:0000259" key="3">
    <source>
        <dbReference type="SMART" id="SM01022"/>
    </source>
</evidence>
<comment type="caution">
    <text evidence="4">The sequence shown here is derived from an EMBL/GenBank/DDBJ whole genome shotgun (WGS) entry which is preliminary data.</text>
</comment>
<dbReference type="Gene3D" id="2.30.130.30">
    <property type="entry name" value="Hypothetical protein"/>
    <property type="match status" value="1"/>
</dbReference>
<evidence type="ECO:0000313" key="5">
    <source>
        <dbReference type="Proteomes" id="UP000011223"/>
    </source>
</evidence>
<dbReference type="PIRSF" id="PIRSF029143">
    <property type="entry name" value="UCP029143"/>
    <property type="match status" value="1"/>
</dbReference>
<feature type="domain" description="ASCH" evidence="3">
    <location>
        <begin position="10"/>
        <end position="108"/>
    </location>
</feature>
<protein>
    <recommendedName>
        <fullName evidence="2">N(4)-acetylcytidine amidohydrolase</fullName>
        <shortName evidence="2">ac4C amidohydrolase</shortName>
        <ecNumber evidence="2">3.5.1.135</ecNumber>
    </recommendedName>
</protein>
<dbReference type="HAMAP" id="MF_00684">
    <property type="entry name" value="ac4C_amidohydr"/>
    <property type="match status" value="1"/>
</dbReference>
<accession>R1IRC7</accession>
<comment type="catalytic activity">
    <reaction evidence="2">
        <text>N(4)-acetylcytidine + H2O = cytidine + acetate + H(+)</text>
        <dbReference type="Rhea" id="RHEA:62932"/>
        <dbReference type="ChEBI" id="CHEBI:15377"/>
        <dbReference type="ChEBI" id="CHEBI:15378"/>
        <dbReference type="ChEBI" id="CHEBI:17562"/>
        <dbReference type="ChEBI" id="CHEBI:30089"/>
        <dbReference type="ChEBI" id="CHEBI:70989"/>
        <dbReference type="EC" id="3.5.1.135"/>
    </reaction>
</comment>
<comment type="catalytic activity">
    <reaction evidence="2">
        <text>N(4)-acetylcytosine + H2O = cytosine + acetate + H(+)</text>
        <dbReference type="Rhea" id="RHEA:62940"/>
        <dbReference type="ChEBI" id="CHEBI:15377"/>
        <dbReference type="ChEBI" id="CHEBI:15378"/>
        <dbReference type="ChEBI" id="CHEBI:16040"/>
        <dbReference type="ChEBI" id="CHEBI:30089"/>
        <dbReference type="ChEBI" id="CHEBI:146134"/>
        <dbReference type="EC" id="3.5.1.135"/>
    </reaction>
</comment>
<dbReference type="AlphaFoldDB" id="R1IRC7"/>
<name>R1IRC7_9GAMM</name>
<organism evidence="4 5">
    <name type="scientific">Grimontia indica</name>
    <dbReference type="NCBI Taxonomy" id="1056512"/>
    <lineage>
        <taxon>Bacteria</taxon>
        <taxon>Pseudomonadati</taxon>
        <taxon>Pseudomonadota</taxon>
        <taxon>Gammaproteobacteria</taxon>
        <taxon>Vibrionales</taxon>
        <taxon>Vibrionaceae</taxon>
        <taxon>Grimontia</taxon>
    </lineage>
</organism>
<sequence length="108" mass="12462">MTVNQAPTKITFFEWLTPLVASGKKTITIRDESESHYVPGTRVDVHTLEKDEYVCQIDIVSVEKIGFDDINEEHAAQEFIPLEELKPLIREIYPNDEDFYVITYTLVA</sequence>
<dbReference type="Proteomes" id="UP000011223">
    <property type="component" value="Unassembled WGS sequence"/>
</dbReference>
<feature type="active site" description="Proton donor" evidence="2">
    <location>
        <position position="78"/>
    </location>
</feature>
<proteinExistence type="inferred from homology"/>
<dbReference type="EC" id="3.5.1.135" evidence="2"/>
<gene>
    <name evidence="4" type="ORF">D515_01157</name>
</gene>
<reference evidence="4 5" key="1">
    <citation type="journal article" date="2014" name="PLoS ONE">
        <title>Grimontia indica AK16(T), sp. nov., Isolated from a Seawater Sample Reports the Presence of Pathogenic Genes Similar to Vibrio Genus.</title>
        <authorList>
            <person name="Singh A."/>
            <person name="Vaidya B."/>
            <person name="Khatri I."/>
            <person name="Srinivas T.N."/>
            <person name="Subramanian S."/>
            <person name="Korpole S."/>
            <person name="Pinnaka A.K."/>
        </authorList>
    </citation>
    <scope>NUCLEOTIDE SEQUENCE [LARGE SCALE GENOMIC DNA]</scope>
    <source>
        <strain evidence="4 5">AK16</strain>
    </source>
</reference>
<dbReference type="InterPro" id="IPR008314">
    <property type="entry name" value="AC4CH"/>
</dbReference>
<keyword evidence="5" id="KW-1185">Reference proteome</keyword>
<evidence type="ECO:0000256" key="2">
    <source>
        <dbReference type="HAMAP-Rule" id="MF_00684"/>
    </source>
</evidence>
<dbReference type="GO" id="GO:0016813">
    <property type="term" value="F:hydrolase activity, acting on carbon-nitrogen (but not peptide) bonds, in linear amidines"/>
    <property type="evidence" value="ECO:0007669"/>
    <property type="project" value="UniProtKB-UniRule"/>
</dbReference>
<comment type="similarity">
    <text evidence="2">Belongs to the N(4)-acetylcytidine amidohydrolase family.</text>
</comment>
<dbReference type="CDD" id="cd06552">
    <property type="entry name" value="ASCH_yqfb_like"/>
    <property type="match status" value="1"/>
</dbReference>
<dbReference type="InterPro" id="IPR007374">
    <property type="entry name" value="ASCH_domain"/>
</dbReference>